<gene>
    <name evidence="2" type="ORF">INT43_007428</name>
</gene>
<accession>A0A8H7UI27</accession>
<feature type="domain" description="Endonuclease/exonuclease/phosphatase" evidence="1">
    <location>
        <begin position="30"/>
        <end position="349"/>
    </location>
</feature>
<dbReference type="Pfam" id="PF03372">
    <property type="entry name" value="Exo_endo_phos"/>
    <property type="match status" value="1"/>
</dbReference>
<dbReference type="EMBL" id="JAEPQZ010000004">
    <property type="protein sequence ID" value="KAG2182497.1"/>
    <property type="molecule type" value="Genomic_DNA"/>
</dbReference>
<dbReference type="OrthoDB" id="200415at2759"/>
<organism evidence="2 3">
    <name type="scientific">Mortierella isabellina</name>
    <name type="common">Filamentous fungus</name>
    <name type="synonym">Umbelopsis isabellina</name>
    <dbReference type="NCBI Taxonomy" id="91625"/>
    <lineage>
        <taxon>Eukaryota</taxon>
        <taxon>Fungi</taxon>
        <taxon>Fungi incertae sedis</taxon>
        <taxon>Mucoromycota</taxon>
        <taxon>Mucoromycotina</taxon>
        <taxon>Umbelopsidomycetes</taxon>
        <taxon>Umbelopsidales</taxon>
        <taxon>Umbelopsidaceae</taxon>
        <taxon>Umbelopsis</taxon>
    </lineage>
</organism>
<evidence type="ECO:0000313" key="3">
    <source>
        <dbReference type="Proteomes" id="UP000654370"/>
    </source>
</evidence>
<dbReference type="GO" id="GO:0003824">
    <property type="term" value="F:catalytic activity"/>
    <property type="evidence" value="ECO:0007669"/>
    <property type="project" value="InterPro"/>
</dbReference>
<reference evidence="2" key="1">
    <citation type="submission" date="2020-12" db="EMBL/GenBank/DDBJ databases">
        <title>Metabolic potential, ecology and presence of endohyphal bacteria is reflected in genomic diversity of Mucoromycotina.</title>
        <authorList>
            <person name="Muszewska A."/>
            <person name="Okrasinska A."/>
            <person name="Steczkiewicz K."/>
            <person name="Drgas O."/>
            <person name="Orlowska M."/>
            <person name="Perlinska-Lenart U."/>
            <person name="Aleksandrzak-Piekarczyk T."/>
            <person name="Szatraj K."/>
            <person name="Zielenkiewicz U."/>
            <person name="Pilsyk S."/>
            <person name="Malc E."/>
            <person name="Mieczkowski P."/>
            <person name="Kruszewska J.S."/>
            <person name="Biernat P."/>
            <person name="Pawlowska J."/>
        </authorList>
    </citation>
    <scope>NUCLEOTIDE SEQUENCE</scope>
    <source>
        <strain evidence="2">WA0000067209</strain>
    </source>
</reference>
<dbReference type="InterPro" id="IPR036691">
    <property type="entry name" value="Endo/exonu/phosph_ase_sf"/>
</dbReference>
<comment type="caution">
    <text evidence="2">The sequence shown here is derived from an EMBL/GenBank/DDBJ whole genome shotgun (WGS) entry which is preliminary data.</text>
</comment>
<dbReference type="PANTHER" id="PTHR14859:SF1">
    <property type="entry name" value="PGAP2-INTERACTING PROTEIN"/>
    <property type="match status" value="1"/>
</dbReference>
<dbReference type="InterPro" id="IPR051916">
    <property type="entry name" value="GPI-anchor_lipid_remodeler"/>
</dbReference>
<dbReference type="AlphaFoldDB" id="A0A8H7UI27"/>
<evidence type="ECO:0000313" key="2">
    <source>
        <dbReference type="EMBL" id="KAG2182497.1"/>
    </source>
</evidence>
<dbReference type="PANTHER" id="PTHR14859">
    <property type="entry name" value="CALCOFLUOR WHITE HYPERSENSITIVE PROTEIN PRECURSOR"/>
    <property type="match status" value="1"/>
</dbReference>
<sequence length="359" mass="41651">MEAVVNPGEVLTYDFRYEQHSQHKKSLKVLQWNVERNYKSQEIIETLKRLDPDIAIIQEIDIYCKRSGNADHMKNICMALGWKGGFVAEFLELESPIRLDQDQGGGVHGNAIFSKYNLDFRVVNHKYHPYNWEADGEKLREPRIGRRYTLAAQIEVPGMPSIMCYCIHLEVFCGIIGRVSAFSDVLADARNNIDKIPHQLLFGDLNTMAHSIARLSPKYATDRYRFMSLGRTESQWWKDNVLNWQDSDGPLNMYLSFCGFRWLYKIYSWCCRLFFCKTRSSYASSIGGFPRDVLQAARNPGFTDCWPCNMTTLTNYGGVYKARLDWTLTRRFQVLHKEIGNMDYSASDHAYLMVHVQPQ</sequence>
<dbReference type="GO" id="GO:0006506">
    <property type="term" value="P:GPI anchor biosynthetic process"/>
    <property type="evidence" value="ECO:0007669"/>
    <property type="project" value="TreeGrafter"/>
</dbReference>
<protein>
    <recommendedName>
        <fullName evidence="1">Endonuclease/exonuclease/phosphatase domain-containing protein</fullName>
    </recommendedName>
</protein>
<name>A0A8H7UI27_MORIS</name>
<keyword evidence="3" id="KW-1185">Reference proteome</keyword>
<dbReference type="SUPFAM" id="SSF56219">
    <property type="entry name" value="DNase I-like"/>
    <property type="match status" value="1"/>
</dbReference>
<dbReference type="InterPro" id="IPR005135">
    <property type="entry name" value="Endo/exonuclease/phosphatase"/>
</dbReference>
<dbReference type="Proteomes" id="UP000654370">
    <property type="component" value="Unassembled WGS sequence"/>
</dbReference>
<dbReference type="GO" id="GO:0016020">
    <property type="term" value="C:membrane"/>
    <property type="evidence" value="ECO:0007669"/>
    <property type="project" value="GOC"/>
</dbReference>
<evidence type="ECO:0000259" key="1">
    <source>
        <dbReference type="Pfam" id="PF03372"/>
    </source>
</evidence>
<dbReference type="Gene3D" id="3.60.10.10">
    <property type="entry name" value="Endonuclease/exonuclease/phosphatase"/>
    <property type="match status" value="1"/>
</dbReference>
<proteinExistence type="predicted"/>